<reference evidence="1 2" key="1">
    <citation type="submission" date="2024-09" db="EMBL/GenBank/DDBJ databases">
        <authorList>
            <person name="Sun Q."/>
            <person name="Mori K."/>
        </authorList>
    </citation>
    <scope>NUCLEOTIDE SEQUENCE [LARGE SCALE GENOMIC DNA]</scope>
    <source>
        <strain evidence="1 2">CCM 7609</strain>
    </source>
</reference>
<organism evidence="1 2">
    <name type="scientific">Citricoccus parietis</name>
    <dbReference type="NCBI Taxonomy" id="592307"/>
    <lineage>
        <taxon>Bacteria</taxon>
        <taxon>Bacillati</taxon>
        <taxon>Actinomycetota</taxon>
        <taxon>Actinomycetes</taxon>
        <taxon>Micrococcales</taxon>
        <taxon>Micrococcaceae</taxon>
        <taxon>Citricoccus</taxon>
    </lineage>
</organism>
<accession>A0ABV5G5V8</accession>
<keyword evidence="2" id="KW-1185">Reference proteome</keyword>
<sequence>MRIDVDLVFEDQPRQVLIQFPRWLLVLDHGDPSGRYGHGVTGAVLRSSSR</sequence>
<gene>
    <name evidence="1" type="ORF">ACFFX0_25335</name>
</gene>
<evidence type="ECO:0000313" key="2">
    <source>
        <dbReference type="Proteomes" id="UP001589575"/>
    </source>
</evidence>
<dbReference type="EMBL" id="JBHMFI010000002">
    <property type="protein sequence ID" value="MFB9074336.1"/>
    <property type="molecule type" value="Genomic_DNA"/>
</dbReference>
<evidence type="ECO:0000313" key="1">
    <source>
        <dbReference type="EMBL" id="MFB9074336.1"/>
    </source>
</evidence>
<protein>
    <submittedName>
        <fullName evidence="1">Uncharacterized protein</fullName>
    </submittedName>
</protein>
<comment type="caution">
    <text evidence="1">The sequence shown here is derived from an EMBL/GenBank/DDBJ whole genome shotgun (WGS) entry which is preliminary data.</text>
</comment>
<dbReference type="Proteomes" id="UP001589575">
    <property type="component" value="Unassembled WGS sequence"/>
</dbReference>
<proteinExistence type="predicted"/>
<name>A0ABV5G5V8_9MICC</name>